<organism evidence="1 2">
    <name type="scientific">Panicum virgatum</name>
    <name type="common">Blackwell switchgrass</name>
    <dbReference type="NCBI Taxonomy" id="38727"/>
    <lineage>
        <taxon>Eukaryota</taxon>
        <taxon>Viridiplantae</taxon>
        <taxon>Streptophyta</taxon>
        <taxon>Embryophyta</taxon>
        <taxon>Tracheophyta</taxon>
        <taxon>Spermatophyta</taxon>
        <taxon>Magnoliopsida</taxon>
        <taxon>Liliopsida</taxon>
        <taxon>Poales</taxon>
        <taxon>Poaceae</taxon>
        <taxon>PACMAD clade</taxon>
        <taxon>Panicoideae</taxon>
        <taxon>Panicodae</taxon>
        <taxon>Paniceae</taxon>
        <taxon>Panicinae</taxon>
        <taxon>Panicum</taxon>
        <taxon>Panicum sect. Hiantes</taxon>
    </lineage>
</organism>
<reference evidence="1" key="1">
    <citation type="submission" date="2020-05" db="EMBL/GenBank/DDBJ databases">
        <title>WGS assembly of Panicum virgatum.</title>
        <authorList>
            <person name="Lovell J.T."/>
            <person name="Jenkins J."/>
            <person name="Shu S."/>
            <person name="Juenger T.E."/>
            <person name="Schmutz J."/>
        </authorList>
    </citation>
    <scope>NUCLEOTIDE SEQUENCE</scope>
    <source>
        <strain evidence="1">AP13</strain>
    </source>
</reference>
<dbReference type="EMBL" id="CM029041">
    <property type="protein sequence ID" value="KAG2624332.1"/>
    <property type="molecule type" value="Genomic_DNA"/>
</dbReference>
<gene>
    <name evidence="1" type="ORF">PVAP13_3KG122900</name>
</gene>
<sequence>MTALQLPSRAAVSDTDADDLLGTAARVSPTSTLPLPSVWRRRRRRPPWHCWRRRARVPGARGGGLHCGGAPAQVATSLTLPSRPPYRCCEGGSRLAVRGACTHVDAAAQTIQCSQIHCRSPPSEPWYHPWLSFLLL</sequence>
<comment type="caution">
    <text evidence="1">The sequence shown here is derived from an EMBL/GenBank/DDBJ whole genome shotgun (WGS) entry which is preliminary data.</text>
</comment>
<evidence type="ECO:0000313" key="1">
    <source>
        <dbReference type="EMBL" id="KAG2624332.1"/>
    </source>
</evidence>
<protein>
    <submittedName>
        <fullName evidence="1">Uncharacterized protein</fullName>
    </submittedName>
</protein>
<keyword evidence="2" id="KW-1185">Reference proteome</keyword>
<name>A0A8T0UIA4_PANVG</name>
<proteinExistence type="predicted"/>
<accession>A0A8T0UIA4</accession>
<evidence type="ECO:0000313" key="2">
    <source>
        <dbReference type="Proteomes" id="UP000823388"/>
    </source>
</evidence>
<dbReference type="AlphaFoldDB" id="A0A8T0UIA4"/>
<dbReference type="Proteomes" id="UP000823388">
    <property type="component" value="Chromosome 3K"/>
</dbReference>